<dbReference type="SUPFAM" id="SSF54171">
    <property type="entry name" value="DNA-binding domain"/>
    <property type="match status" value="1"/>
</dbReference>
<dbReference type="InterPro" id="IPR001471">
    <property type="entry name" value="AP2/ERF_dom"/>
</dbReference>
<dbReference type="FunFam" id="1.20.1560.10:FF:000094">
    <property type="entry name" value="ABC transporter B family member 28"/>
    <property type="match status" value="1"/>
</dbReference>
<keyword evidence="9 20" id="KW-0863">Zinc-finger</keyword>
<evidence type="ECO:0000259" key="26">
    <source>
        <dbReference type="PROSITE" id="PS51032"/>
    </source>
</evidence>
<dbReference type="CDD" id="cd03249">
    <property type="entry name" value="ABC_MTABC3_MDL1_MDL2"/>
    <property type="match status" value="1"/>
</dbReference>
<feature type="domain" description="C3H1-type" evidence="23">
    <location>
        <begin position="1015"/>
        <end position="1042"/>
    </location>
</feature>
<evidence type="ECO:0000256" key="1">
    <source>
        <dbReference type="ARBA" id="ARBA00004123"/>
    </source>
</evidence>
<dbReference type="InterPro" id="IPR011527">
    <property type="entry name" value="ABC1_TM_dom"/>
</dbReference>
<feature type="domain" description="C3H1-type" evidence="23">
    <location>
        <begin position="941"/>
        <end position="967"/>
    </location>
</feature>
<name>A0A8S2ASA0_ARAAE</name>
<evidence type="ECO:0000313" key="28">
    <source>
        <dbReference type="Proteomes" id="UP000682877"/>
    </source>
</evidence>
<dbReference type="InterPro" id="IPR039421">
    <property type="entry name" value="Type_1_exporter"/>
</dbReference>
<dbReference type="InterPro" id="IPR015943">
    <property type="entry name" value="WD40/YVTN_repeat-like_dom_sf"/>
</dbReference>
<keyword evidence="8" id="KW-0547">Nucleotide-binding</keyword>
<dbReference type="Pfam" id="PF00664">
    <property type="entry name" value="ABC_membrane"/>
    <property type="match status" value="1"/>
</dbReference>
<dbReference type="SUPFAM" id="SSF50978">
    <property type="entry name" value="WD40 repeat-like"/>
    <property type="match status" value="1"/>
</dbReference>
<feature type="transmembrane region" description="Helical" evidence="22">
    <location>
        <begin position="582"/>
        <end position="605"/>
    </location>
</feature>
<reference evidence="27" key="1">
    <citation type="submission" date="2021-01" db="EMBL/GenBank/DDBJ databases">
        <authorList>
            <person name="Bezrukov I."/>
        </authorList>
    </citation>
    <scope>NUCLEOTIDE SEQUENCE</scope>
</reference>
<dbReference type="InterPro" id="IPR003439">
    <property type="entry name" value="ABC_transporter-like_ATP-bd"/>
</dbReference>
<evidence type="ECO:0000256" key="11">
    <source>
        <dbReference type="ARBA" id="ARBA00022840"/>
    </source>
</evidence>
<dbReference type="InterPro" id="IPR036955">
    <property type="entry name" value="AP2/ERF_dom_sf"/>
</dbReference>
<dbReference type="GO" id="GO:0005634">
    <property type="term" value="C:nucleus"/>
    <property type="evidence" value="ECO:0007669"/>
    <property type="project" value="UniProtKB-SubCell"/>
</dbReference>
<feature type="repeat" description="WD" evidence="19">
    <location>
        <begin position="1053"/>
        <end position="1094"/>
    </location>
</feature>
<dbReference type="CDD" id="cd18557">
    <property type="entry name" value="ABC_6TM_TAP_ABCB8_10_like"/>
    <property type="match status" value="1"/>
</dbReference>
<keyword evidence="5 22" id="KW-0812">Transmembrane</keyword>
<dbReference type="InterPro" id="IPR036855">
    <property type="entry name" value="Znf_CCCH_sf"/>
</dbReference>
<dbReference type="Gene3D" id="1.20.1560.10">
    <property type="entry name" value="ABC transporter type 1, transmembrane domain"/>
    <property type="match status" value="1"/>
</dbReference>
<accession>A0A8S2ASA0</accession>
<keyword evidence="16" id="KW-0804">Transcription</keyword>
<dbReference type="GO" id="GO:0008270">
    <property type="term" value="F:zinc ion binding"/>
    <property type="evidence" value="ECO:0007669"/>
    <property type="project" value="UniProtKB-KW"/>
</dbReference>
<evidence type="ECO:0000256" key="5">
    <source>
        <dbReference type="ARBA" id="ARBA00022692"/>
    </source>
</evidence>
<dbReference type="Proteomes" id="UP000682877">
    <property type="component" value="Chromosome 7"/>
</dbReference>
<dbReference type="Pfam" id="PF00005">
    <property type="entry name" value="ABC_tran"/>
    <property type="match status" value="1"/>
</dbReference>
<dbReference type="FunFam" id="2.130.10.10:FF:001235">
    <property type="entry name" value="Zinc finger CCCH domain-containing protein 48"/>
    <property type="match status" value="1"/>
</dbReference>
<dbReference type="GO" id="GO:0015421">
    <property type="term" value="F:ABC-type oligopeptide transporter activity"/>
    <property type="evidence" value="ECO:0007669"/>
    <property type="project" value="TreeGrafter"/>
</dbReference>
<dbReference type="PROSITE" id="PS50929">
    <property type="entry name" value="ABC_TM1F"/>
    <property type="match status" value="1"/>
</dbReference>
<comment type="similarity">
    <text evidence="18">Belongs to the AP2/ERF transcription factor family. ERF subfamily.</text>
</comment>
<keyword evidence="3" id="KW-0813">Transport</keyword>
<evidence type="ECO:0000256" key="20">
    <source>
        <dbReference type="PROSITE-ProRule" id="PRU00723"/>
    </source>
</evidence>
<dbReference type="Pfam" id="PF00400">
    <property type="entry name" value="WD40"/>
    <property type="match status" value="3"/>
</dbReference>
<dbReference type="SUPFAM" id="SSF90123">
    <property type="entry name" value="ABC transporter transmembrane region"/>
    <property type="match status" value="1"/>
</dbReference>
<dbReference type="GO" id="GO:0003700">
    <property type="term" value="F:DNA-binding transcription factor activity"/>
    <property type="evidence" value="ECO:0007669"/>
    <property type="project" value="InterPro"/>
</dbReference>
<dbReference type="InterPro" id="IPR000571">
    <property type="entry name" value="Znf_CCCH"/>
</dbReference>
<dbReference type="GO" id="GO:0003677">
    <property type="term" value="F:DNA binding"/>
    <property type="evidence" value="ECO:0007669"/>
    <property type="project" value="UniProtKB-KW"/>
</dbReference>
<dbReference type="InterPro" id="IPR036322">
    <property type="entry name" value="WD40_repeat_dom_sf"/>
</dbReference>
<keyword evidence="28" id="KW-1185">Reference proteome</keyword>
<dbReference type="SUPFAM" id="SSF52540">
    <property type="entry name" value="P-loop containing nucleoside triphosphate hydrolases"/>
    <property type="match status" value="1"/>
</dbReference>
<dbReference type="GO" id="GO:0090374">
    <property type="term" value="P:oligopeptide export from mitochondrion"/>
    <property type="evidence" value="ECO:0007669"/>
    <property type="project" value="TreeGrafter"/>
</dbReference>
<dbReference type="Gene3D" id="3.40.50.300">
    <property type="entry name" value="P-loop containing nucleotide triphosphate hydrolases"/>
    <property type="match status" value="1"/>
</dbReference>
<evidence type="ECO:0000256" key="12">
    <source>
        <dbReference type="ARBA" id="ARBA00022989"/>
    </source>
</evidence>
<feature type="region of interest" description="Disordered" evidence="21">
    <location>
        <begin position="982"/>
        <end position="1003"/>
    </location>
</feature>
<dbReference type="GO" id="GO:0005524">
    <property type="term" value="F:ATP binding"/>
    <property type="evidence" value="ECO:0007669"/>
    <property type="project" value="UniProtKB-KW"/>
</dbReference>
<dbReference type="FunFam" id="3.40.50.300:FF:000403">
    <property type="entry name" value="ATP-binding cassette sub-family B member 8, mitochondrial"/>
    <property type="match status" value="1"/>
</dbReference>
<dbReference type="GO" id="GO:0005743">
    <property type="term" value="C:mitochondrial inner membrane"/>
    <property type="evidence" value="ECO:0007669"/>
    <property type="project" value="UniProtKB-SubCell"/>
</dbReference>
<keyword evidence="17" id="KW-0539">Nucleus</keyword>
<dbReference type="InterPro" id="IPR016177">
    <property type="entry name" value="DNA-bd_dom_sf"/>
</dbReference>
<keyword evidence="15 22" id="KW-0472">Membrane</keyword>
<evidence type="ECO:0000256" key="15">
    <source>
        <dbReference type="ARBA" id="ARBA00023136"/>
    </source>
</evidence>
<dbReference type="InterPro" id="IPR027417">
    <property type="entry name" value="P-loop_NTPase"/>
</dbReference>
<keyword evidence="10 20" id="KW-0862">Zinc</keyword>
<evidence type="ECO:0000259" key="24">
    <source>
        <dbReference type="PROSITE" id="PS50893"/>
    </source>
</evidence>
<evidence type="ECO:0000256" key="19">
    <source>
        <dbReference type="PROSITE-ProRule" id="PRU00221"/>
    </source>
</evidence>
<dbReference type="PROSITE" id="PS50294">
    <property type="entry name" value="WD_REPEATS_REGION"/>
    <property type="match status" value="2"/>
</dbReference>
<evidence type="ECO:0000256" key="7">
    <source>
        <dbReference type="ARBA" id="ARBA00022737"/>
    </source>
</evidence>
<dbReference type="SMR" id="A0A8S2ASA0"/>
<evidence type="ECO:0000256" key="18">
    <source>
        <dbReference type="ARBA" id="ARBA00024343"/>
    </source>
</evidence>
<protein>
    <submittedName>
        <fullName evidence="27">Uncharacterized protein</fullName>
    </submittedName>
</protein>
<keyword evidence="12 22" id="KW-1133">Transmembrane helix</keyword>
<organism evidence="27 28">
    <name type="scientific">Arabidopsis arenosa</name>
    <name type="common">Sand rock-cress</name>
    <name type="synonym">Cardaminopsis arenosa</name>
    <dbReference type="NCBI Taxonomy" id="38785"/>
    <lineage>
        <taxon>Eukaryota</taxon>
        <taxon>Viridiplantae</taxon>
        <taxon>Streptophyta</taxon>
        <taxon>Embryophyta</taxon>
        <taxon>Tracheophyta</taxon>
        <taxon>Spermatophyta</taxon>
        <taxon>Magnoliopsida</taxon>
        <taxon>eudicotyledons</taxon>
        <taxon>Gunneridae</taxon>
        <taxon>Pentapetalae</taxon>
        <taxon>rosids</taxon>
        <taxon>malvids</taxon>
        <taxon>Brassicales</taxon>
        <taxon>Brassicaceae</taxon>
        <taxon>Camelineae</taxon>
        <taxon>Arabidopsis</taxon>
    </lineage>
</organism>
<dbReference type="Gene3D" id="2.130.10.10">
    <property type="entry name" value="YVTN repeat-like/Quinoprotein amine dehydrogenase"/>
    <property type="match status" value="2"/>
</dbReference>
<dbReference type="FunFam" id="2.130.10.10:FF:000869">
    <property type="entry name" value="Zinc finger CCCH domain-containing protein 48"/>
    <property type="match status" value="1"/>
</dbReference>
<evidence type="ECO:0000256" key="22">
    <source>
        <dbReference type="SAM" id="Phobius"/>
    </source>
</evidence>
<sequence length="1343" mass="146746">MNSSFSAFSEMFGSDYESSGGDYIPTLATSCPKKPAGRKKFRETRHPIYRGVRQRNSGKWVCELREPNKKTRIWLGTFQTAEMAARAHDVAALALRGRSACLNFADSAWRLRIPESTCAKEIQKAAAEAAMAFQYEMCDTTTTEHGIDMEETMVEAIVTAEQSDAFYLDDEAIFGMSSLLDNMAEGMLLPPPSVQWNYNFDVEGDDDVSLWILKLVGPPTSMASATTLLFHHGSTRVLVARRRYQASVLKPCGLKPLISFRSLPSSTAPFRPSLRVKSDGLARAYVTGAPPIVDEPDPKIEESKSEAESKDLISWGLVWSLMSKHKLRLSVCLLTLLGCSTCTLSMPVFSGRFFEVLIGVRPEPLWRLLSKIAVLYSLEPIFTIAFVTNMTAIWENVMATLRAQIFRRVLIQKAEFFDKYKVGELTGLLTSDLGALNSIVNDNISRDRGFRAFTEVFGTICILFTLSPQLAPVLGLLMLAVSVLVAVYKRSTVPVYKAHGLAQATMSDCVSETFSAIRTVRSFSGEKRQMSLFGSQILSYKLSGLKLGTFKSINESITRVAVYISLLALYCLGGSKVKTGELAVGTVVSFIGYTFTLTFAVQGLVNTFGDLRGTFAAIDRINSILNAVDIDEALAYGLERDINTKKVQDENLKLFLSSGPNVNIRDVCLDDVHFAYPLRPDVKVLDGLSLTLNSGTVTALVGSSGAGKSTIVQLLARFYEPTQGRITVGGEDVRMFDKSEWAKVVSIVNQEPVLFSLSVAENIAYGLPNEHVSKDDIIKAAKAANAHDFIISLPQGYDTLVGERGGLLSGGQRQRVAIARSLLKNAPILILDEATSALDAVSERLVQSALNRLMKDRTTLVIAHRLSTVQSAHQIAVCSDGKIIELGTHSELVAQKGSYASLVGTQRLAFEESNSMDLDMNGGNKRVFQRLGGGSNRPMTDSNQKVCFHWRAGRCNRYPCPYLHRELPGPGPGLSSTNKRVADESGFAGPSHRRGPGFSGTANNWGRFGGNRTVTKTEKLCKFWVDGNCPYGDKCRYLHCWSKGDSFSLLTQLDGHQKVVTGIALPSGSDKLYTASKDETVRIWDCASGQCTGVLNLGGEVGCMISEGPWLLVGMPNLVKAWNIQNNVDLSLTGPVGQVYSLVVGTDLLFAGTQDGSILVWRYNSTTSCFDPAASLMGHTLAVVSLYVGANRLYSGAMDNSIKVWSLDNLQCIQTLTEHTSVVMSLICWDQFLLSCSLDNTVKIWAATEGGNLEVTYTHKEEYGVLALCGVHDAEAKPVLLCSCNDNSLHLYDLPSFTERGKILAKQEIRSIQIGPGGIFFTGDGSGQVKVWKWSTEPTAILP</sequence>
<proteinExistence type="inferred from homology"/>
<evidence type="ECO:0000313" key="27">
    <source>
        <dbReference type="EMBL" id="CAE6177406.1"/>
    </source>
</evidence>
<evidence type="ECO:0000256" key="17">
    <source>
        <dbReference type="ARBA" id="ARBA00023242"/>
    </source>
</evidence>
<evidence type="ECO:0000256" key="8">
    <source>
        <dbReference type="ARBA" id="ARBA00022741"/>
    </source>
</evidence>
<dbReference type="InterPro" id="IPR003593">
    <property type="entry name" value="AAA+_ATPase"/>
</dbReference>
<dbReference type="SMART" id="SM00380">
    <property type="entry name" value="AP2"/>
    <property type="match status" value="1"/>
</dbReference>
<dbReference type="PROSITE" id="PS51032">
    <property type="entry name" value="AP2_ERF"/>
    <property type="match status" value="1"/>
</dbReference>
<dbReference type="SMART" id="SM00356">
    <property type="entry name" value="ZnF_C3H1"/>
    <property type="match status" value="2"/>
</dbReference>
<dbReference type="Gene3D" id="3.30.730.10">
    <property type="entry name" value="AP2/ERF domain"/>
    <property type="match status" value="1"/>
</dbReference>
<dbReference type="PROSITE" id="PS50893">
    <property type="entry name" value="ABC_TRANSPORTER_2"/>
    <property type="match status" value="1"/>
</dbReference>
<feature type="domain" description="AP2/ERF" evidence="26">
    <location>
        <begin position="48"/>
        <end position="105"/>
    </location>
</feature>
<evidence type="ECO:0000259" key="25">
    <source>
        <dbReference type="PROSITE" id="PS50929"/>
    </source>
</evidence>
<evidence type="ECO:0000256" key="21">
    <source>
        <dbReference type="SAM" id="MobiDB-lite"/>
    </source>
</evidence>
<dbReference type="InterPro" id="IPR036640">
    <property type="entry name" value="ABC1_TM_sf"/>
</dbReference>
<evidence type="ECO:0000256" key="13">
    <source>
        <dbReference type="ARBA" id="ARBA00023015"/>
    </source>
</evidence>
<dbReference type="CDD" id="cd00018">
    <property type="entry name" value="AP2"/>
    <property type="match status" value="1"/>
</dbReference>
<dbReference type="InterPro" id="IPR001680">
    <property type="entry name" value="WD40_rpt"/>
</dbReference>
<evidence type="ECO:0000256" key="4">
    <source>
        <dbReference type="ARBA" id="ARBA00022574"/>
    </source>
</evidence>
<dbReference type="Gene3D" id="4.10.1000.10">
    <property type="entry name" value="Zinc finger, CCCH-type"/>
    <property type="match status" value="1"/>
</dbReference>
<dbReference type="SMART" id="SM00320">
    <property type="entry name" value="WD40"/>
    <property type="match status" value="6"/>
</dbReference>
<keyword evidence="14" id="KW-0238">DNA-binding</keyword>
<dbReference type="PROSITE" id="PS00211">
    <property type="entry name" value="ABC_TRANSPORTER_1"/>
    <property type="match status" value="1"/>
</dbReference>
<feature type="zinc finger region" description="C3H1-type" evidence="20">
    <location>
        <begin position="1015"/>
        <end position="1042"/>
    </location>
</feature>
<feature type="transmembrane region" description="Helical" evidence="22">
    <location>
        <begin position="456"/>
        <end position="488"/>
    </location>
</feature>
<evidence type="ECO:0000256" key="9">
    <source>
        <dbReference type="ARBA" id="ARBA00022771"/>
    </source>
</evidence>
<dbReference type="PROSITE" id="PS50103">
    <property type="entry name" value="ZF_C3H1"/>
    <property type="match status" value="2"/>
</dbReference>
<feature type="domain" description="ABC transporter" evidence="24">
    <location>
        <begin position="667"/>
        <end position="905"/>
    </location>
</feature>
<dbReference type="PRINTS" id="PR00367">
    <property type="entry name" value="ETHRSPELEMNT"/>
</dbReference>
<feature type="zinc finger region" description="C3H1-type" evidence="20">
    <location>
        <begin position="941"/>
        <end position="967"/>
    </location>
</feature>
<keyword evidence="11" id="KW-0067">ATP-binding</keyword>
<evidence type="ECO:0000256" key="16">
    <source>
        <dbReference type="ARBA" id="ARBA00023163"/>
    </source>
</evidence>
<dbReference type="EMBL" id="LR999457">
    <property type="protein sequence ID" value="CAE6177406.1"/>
    <property type="molecule type" value="Genomic_DNA"/>
</dbReference>
<keyword evidence="4 19" id="KW-0853">WD repeat</keyword>
<keyword evidence="7" id="KW-0677">Repeat</keyword>
<dbReference type="Pfam" id="PF18345">
    <property type="entry name" value="zf_CCCH_4"/>
    <property type="match status" value="1"/>
</dbReference>
<dbReference type="SMART" id="SM00382">
    <property type="entry name" value="AAA"/>
    <property type="match status" value="1"/>
</dbReference>
<comment type="subcellular location">
    <subcellularLocation>
        <location evidence="2">Mitochondrion inner membrane</location>
        <topology evidence="2">Multi-pass membrane protein</topology>
    </subcellularLocation>
    <subcellularLocation>
        <location evidence="1">Nucleus</location>
    </subcellularLocation>
</comment>
<evidence type="ECO:0000259" key="23">
    <source>
        <dbReference type="PROSITE" id="PS50103"/>
    </source>
</evidence>
<dbReference type="PROSITE" id="PS50082">
    <property type="entry name" value="WD_REPEATS_2"/>
    <property type="match status" value="2"/>
</dbReference>
<dbReference type="FunFam" id="3.30.730.10:FF:000001">
    <property type="entry name" value="Ethylene-responsive transcription factor 2"/>
    <property type="match status" value="1"/>
</dbReference>
<dbReference type="GO" id="GO:0016887">
    <property type="term" value="F:ATP hydrolysis activity"/>
    <property type="evidence" value="ECO:0007669"/>
    <property type="project" value="InterPro"/>
</dbReference>
<dbReference type="SUPFAM" id="SSF90229">
    <property type="entry name" value="CCCH zinc finger"/>
    <property type="match status" value="1"/>
</dbReference>
<dbReference type="PANTHER" id="PTHR43394">
    <property type="entry name" value="ATP-DEPENDENT PERMEASE MDL1, MITOCHONDRIAL"/>
    <property type="match status" value="1"/>
</dbReference>
<dbReference type="InterPro" id="IPR017871">
    <property type="entry name" value="ABC_transporter-like_CS"/>
</dbReference>
<evidence type="ECO:0000256" key="6">
    <source>
        <dbReference type="ARBA" id="ARBA00022723"/>
    </source>
</evidence>
<keyword evidence="13" id="KW-0805">Transcription regulation</keyword>
<evidence type="ECO:0000256" key="2">
    <source>
        <dbReference type="ARBA" id="ARBA00004448"/>
    </source>
</evidence>
<dbReference type="Pfam" id="PF00847">
    <property type="entry name" value="AP2"/>
    <property type="match status" value="1"/>
</dbReference>
<evidence type="ECO:0000256" key="3">
    <source>
        <dbReference type="ARBA" id="ARBA00022448"/>
    </source>
</evidence>
<keyword evidence="6 20" id="KW-0479">Metal-binding</keyword>
<evidence type="ECO:0000256" key="14">
    <source>
        <dbReference type="ARBA" id="ARBA00023125"/>
    </source>
</evidence>
<dbReference type="PANTHER" id="PTHR43394:SF7">
    <property type="entry name" value="ABC TRANSPORTER B FAMILY MEMBER 28"/>
    <property type="match status" value="1"/>
</dbReference>
<feature type="repeat" description="WD" evidence="19">
    <location>
        <begin position="1176"/>
        <end position="1215"/>
    </location>
</feature>
<gene>
    <name evidence="27" type="ORF">AARE701A_LOCUS18493</name>
</gene>
<feature type="domain" description="ABC transmembrane type-1" evidence="25">
    <location>
        <begin position="331"/>
        <end position="613"/>
    </location>
</feature>
<evidence type="ECO:0000256" key="10">
    <source>
        <dbReference type="ARBA" id="ARBA00022833"/>
    </source>
</evidence>